<dbReference type="PANTHER" id="PTHR24095">
    <property type="entry name" value="ACETYL-COENZYME A SYNTHETASE"/>
    <property type="match status" value="1"/>
</dbReference>
<proteinExistence type="inferred from homology"/>
<dbReference type="Pfam" id="PF16177">
    <property type="entry name" value="ACAS_N"/>
    <property type="match status" value="1"/>
</dbReference>
<organism evidence="5 6">
    <name type="scientific">Fragilariopsis cylindrus CCMP1102</name>
    <dbReference type="NCBI Taxonomy" id="635003"/>
    <lineage>
        <taxon>Eukaryota</taxon>
        <taxon>Sar</taxon>
        <taxon>Stramenopiles</taxon>
        <taxon>Ochrophyta</taxon>
        <taxon>Bacillariophyta</taxon>
        <taxon>Bacillariophyceae</taxon>
        <taxon>Bacillariophycidae</taxon>
        <taxon>Bacillariales</taxon>
        <taxon>Bacillariaceae</taxon>
        <taxon>Fragilariopsis</taxon>
    </lineage>
</organism>
<dbReference type="FunCoup" id="A0A1E7EKC4">
    <property type="interactions" value="242"/>
</dbReference>
<dbReference type="InterPro" id="IPR032387">
    <property type="entry name" value="ACAS_N"/>
</dbReference>
<evidence type="ECO:0000259" key="4">
    <source>
        <dbReference type="Pfam" id="PF16177"/>
    </source>
</evidence>
<dbReference type="Pfam" id="PF00501">
    <property type="entry name" value="AMP-binding"/>
    <property type="match status" value="1"/>
</dbReference>
<evidence type="ECO:0000256" key="2">
    <source>
        <dbReference type="ARBA" id="ARBA00013275"/>
    </source>
</evidence>
<evidence type="ECO:0000259" key="3">
    <source>
        <dbReference type="Pfam" id="PF00501"/>
    </source>
</evidence>
<dbReference type="InterPro" id="IPR020845">
    <property type="entry name" value="AMP-binding_CS"/>
</dbReference>
<name>A0A1E7EKC4_9STRA</name>
<evidence type="ECO:0000256" key="1">
    <source>
        <dbReference type="ARBA" id="ARBA00006432"/>
    </source>
</evidence>
<feature type="domain" description="AMP-dependent synthetase/ligase" evidence="3">
    <location>
        <begin position="91"/>
        <end position="345"/>
    </location>
</feature>
<dbReference type="EC" id="6.2.1.1" evidence="2"/>
<dbReference type="KEGG" id="fcy:FRACYDRAFT_254980"/>
<dbReference type="OrthoDB" id="1706066at2759"/>
<accession>A0A1E7EKC4</accession>
<comment type="similarity">
    <text evidence="1">Belongs to the ATP-dependent AMP-binding enzyme family.</text>
</comment>
<dbReference type="Proteomes" id="UP000095751">
    <property type="component" value="Unassembled WGS sequence"/>
</dbReference>
<gene>
    <name evidence="5" type="ORF">FRACYDRAFT_254980</name>
</gene>
<dbReference type="PROSITE" id="PS00455">
    <property type="entry name" value="AMP_BINDING"/>
    <property type="match status" value="1"/>
</dbReference>
<dbReference type="InterPro" id="IPR000873">
    <property type="entry name" value="AMP-dep_synth/lig_dom"/>
</dbReference>
<dbReference type="InParanoid" id="A0A1E7EKC4"/>
<protein>
    <recommendedName>
        <fullName evidence="2">acetate--CoA ligase</fullName>
        <ecNumber evidence="2">6.2.1.1</ecNumber>
    </recommendedName>
</protein>
<dbReference type="EMBL" id="KV784413">
    <property type="protein sequence ID" value="OEU06324.1"/>
    <property type="molecule type" value="Genomic_DNA"/>
</dbReference>
<dbReference type="GO" id="GO:0006085">
    <property type="term" value="P:acetyl-CoA biosynthetic process"/>
    <property type="evidence" value="ECO:0007669"/>
    <property type="project" value="TreeGrafter"/>
</dbReference>
<dbReference type="GO" id="GO:0003987">
    <property type="term" value="F:acetate-CoA ligase activity"/>
    <property type="evidence" value="ECO:0007669"/>
    <property type="project" value="UniProtKB-EC"/>
</dbReference>
<dbReference type="SUPFAM" id="SSF56801">
    <property type="entry name" value="Acetyl-CoA synthetase-like"/>
    <property type="match status" value="1"/>
</dbReference>
<evidence type="ECO:0000313" key="5">
    <source>
        <dbReference type="EMBL" id="OEU06324.1"/>
    </source>
</evidence>
<sequence length="347" mass="39218">MSLAKVFPPKSEILFEQYQKLYRQSIENPKEFWGNAAKEHVDWFRPFDKVLDGGFEHGDARWFESVDLGRRRPDDIRKLTYGEVLRKVCKWLACARIGAVHSVVFAGFSAEALGQRISAAKSKIVVTADVGRRGGKTIGLKDIVNDALTKLDCNSVVEHVMVWERFYNAESSASPPYEMKDRDIRMDPLVAVQRPYCPPVHMDSEDNLFILYTSGSTGNPKGLVHTTGGYAVYAKMTTQVTFDLQPGDVFACVADCGWITGHTYVVYGPLLNGSTSFMFESTPVYPNEGRYWDMIQRHKITQFYTAPTAIRLLMRYGDEIPKKYDLSSLRVLGSVGEPINPEAWRCK</sequence>
<keyword evidence="6" id="KW-1185">Reference proteome</keyword>
<dbReference type="Gene3D" id="3.40.50.12780">
    <property type="entry name" value="N-terminal domain of ligase-like"/>
    <property type="match status" value="1"/>
</dbReference>
<reference evidence="5 6" key="1">
    <citation type="submission" date="2016-09" db="EMBL/GenBank/DDBJ databases">
        <title>Extensive genetic diversity and differential bi-allelic expression allows diatom success in the polar Southern Ocean.</title>
        <authorList>
            <consortium name="DOE Joint Genome Institute"/>
            <person name="Mock T."/>
            <person name="Otillar R.P."/>
            <person name="Strauss J."/>
            <person name="Dupont C."/>
            <person name="Frickenhaus S."/>
            <person name="Maumus F."/>
            <person name="Mcmullan M."/>
            <person name="Sanges R."/>
            <person name="Schmutz J."/>
            <person name="Toseland A."/>
            <person name="Valas R."/>
            <person name="Veluchamy A."/>
            <person name="Ward B.J."/>
            <person name="Allen A."/>
            <person name="Barry K."/>
            <person name="Falciatore A."/>
            <person name="Ferrante M."/>
            <person name="Fortunato A.E."/>
            <person name="Gloeckner G."/>
            <person name="Gruber A."/>
            <person name="Hipkin R."/>
            <person name="Janech M."/>
            <person name="Kroth P."/>
            <person name="Leese F."/>
            <person name="Lindquist E."/>
            <person name="Lyon B.R."/>
            <person name="Martin J."/>
            <person name="Mayer C."/>
            <person name="Parker M."/>
            <person name="Quesneville H."/>
            <person name="Raymond J."/>
            <person name="Uhlig C."/>
            <person name="Valentin K.U."/>
            <person name="Worden A.Z."/>
            <person name="Armbrust E.V."/>
            <person name="Bowler C."/>
            <person name="Green B."/>
            <person name="Moulton V."/>
            <person name="Van Oosterhout C."/>
            <person name="Grigoriev I."/>
        </authorList>
    </citation>
    <scope>NUCLEOTIDE SEQUENCE [LARGE SCALE GENOMIC DNA]</scope>
    <source>
        <strain evidence="5 6">CCMP1102</strain>
    </source>
</reference>
<dbReference type="PANTHER" id="PTHR24095:SF14">
    <property type="entry name" value="ACETYL-COENZYME A SYNTHETASE 1"/>
    <property type="match status" value="1"/>
</dbReference>
<evidence type="ECO:0000313" key="6">
    <source>
        <dbReference type="Proteomes" id="UP000095751"/>
    </source>
</evidence>
<dbReference type="InterPro" id="IPR042099">
    <property type="entry name" value="ANL_N_sf"/>
</dbReference>
<dbReference type="AlphaFoldDB" id="A0A1E7EKC4"/>
<feature type="domain" description="Acetyl-coenzyme A synthetase N-terminal" evidence="4">
    <location>
        <begin position="18"/>
        <end position="64"/>
    </location>
</feature>